<evidence type="ECO:0000313" key="4">
    <source>
        <dbReference type="Proteomes" id="UP001162741"/>
    </source>
</evidence>
<dbReference type="Gene3D" id="2.180.10.10">
    <property type="entry name" value="RHS repeat-associated core"/>
    <property type="match status" value="2"/>
</dbReference>
<evidence type="ECO:0000313" key="3">
    <source>
        <dbReference type="EMBL" id="UYQ95513.1"/>
    </source>
</evidence>
<gene>
    <name evidence="3" type="ORF">MKQ68_10415</name>
</gene>
<name>A0ABY6J750_9BACT</name>
<dbReference type="InterPro" id="IPR045619">
    <property type="entry name" value="DUF6443"/>
</dbReference>
<feature type="signal peptide" evidence="1">
    <location>
        <begin position="1"/>
        <end position="19"/>
    </location>
</feature>
<dbReference type="EMBL" id="CP107006">
    <property type="protein sequence ID" value="UYQ95513.1"/>
    <property type="molecule type" value="Genomic_DNA"/>
</dbReference>
<dbReference type="Proteomes" id="UP001162741">
    <property type="component" value="Chromosome"/>
</dbReference>
<organism evidence="3 4">
    <name type="scientific">Chitinophaga horti</name>
    <dbReference type="NCBI Taxonomy" id="2920382"/>
    <lineage>
        <taxon>Bacteria</taxon>
        <taxon>Pseudomonadati</taxon>
        <taxon>Bacteroidota</taxon>
        <taxon>Chitinophagia</taxon>
        <taxon>Chitinophagales</taxon>
        <taxon>Chitinophagaceae</taxon>
        <taxon>Chitinophaga</taxon>
    </lineage>
</organism>
<proteinExistence type="predicted"/>
<keyword evidence="4" id="KW-1185">Reference proteome</keyword>
<reference evidence="3" key="1">
    <citation type="submission" date="2022-10" db="EMBL/GenBank/DDBJ databases">
        <title>Chitinophaga sp. nov., isolated from soil.</title>
        <authorList>
            <person name="Jeon C.O."/>
        </authorList>
    </citation>
    <scope>NUCLEOTIDE SEQUENCE</scope>
    <source>
        <strain evidence="3">R8</strain>
    </source>
</reference>
<dbReference type="NCBIfam" id="TIGR03696">
    <property type="entry name" value="Rhs_assc_core"/>
    <property type="match status" value="1"/>
</dbReference>
<dbReference type="InterPro" id="IPR022385">
    <property type="entry name" value="Rhs_assc_core"/>
</dbReference>
<protein>
    <submittedName>
        <fullName evidence="3">DUF6443 domain-containing protein</fullName>
    </submittedName>
</protein>
<accession>A0ABY6J750</accession>
<dbReference type="RefSeq" id="WP_264283237.1">
    <property type="nucleotide sequence ID" value="NZ_CP107006.1"/>
</dbReference>
<feature type="domain" description="DUF6443" evidence="2">
    <location>
        <begin position="59"/>
        <end position="191"/>
    </location>
</feature>
<dbReference type="Pfam" id="PF20041">
    <property type="entry name" value="DUF6443"/>
    <property type="match status" value="1"/>
</dbReference>
<sequence>MKFINILFVVLLCCASVKAQKPVVQTVPAPTRSAGQLPATPSAYPAGIRVNYVRTFEPSKPYTVSASVIAATDVADVKQSTQYLDGLGRPLQTVVKGGAPGKKDLVAPVVYDPYGREEYKYLPYAASGGNGAFRMNPFAGVDSFAQLQYPGESVFFSETQFEPSPLNRPLKQMAAGNSWAGSNRGVGQQYLVNTAADDVRSWDIALADDSYPSSTSAYATGSLFKHITTDEAGNKVVEFQDKSGLIILKKVQIDATPADNHTGWLSTYYVYDQLNRLRFVIPPKAVADMVKANSWSLADPVFRKQLCFRYEYDARNRMRLKQVPGADPVYLVYDIRDRLVFTQDGNLKFAGKWLVTFYDEQNRSVMTALYTSSQTAAALQLVMNSATGSQTITSQVKVPSSLAVDAHDGRAVYQAGTEIVFGDGFDTGIGAETETLLDPNAIATTETIVASLAPVLPSAQLEPLTYTYYDNYAYAGAKASQAVTLSADAADNPDVQPTALAVKGIITGTKVKLLDGSNQWLVTTSYYDSKGRIKQVLADNAASGTEVLTTLYDFSNRPLRSQLFHHNPRSAVATRDTLLTMYAYDHAGRVASMRKKLNTGPLVEIAANEYDNAGQLNKKTFKKSSGSFLESLDYHYNIRGWLTGINKDYANGSGTHFFGQELNYNYGFEAVQYNGNITGTKWRGAGGERRAYGFTYDRSNRLMSAEFNQLTGGAWNKSANINYDIKMGDGLHHDSAYDANGNILRMQQWGYSGGASSQIDDLRYTYIGGGNKLAGVKDAFNNATSTLGDFKELITGGLNDYAYDSSGNMIGDGNKGISDILYNHLNLPDKVAMDGKGVIKYVYDAAGVKHAKLVLDSTGGVVRHHRTDYISGMVYENDTLRLVSHEEGRIRADYTGGTRSFIYDYFVKDHLGSVRQVLTEATTQGLYLATMETAAAPLENALFSNIDATRNAAPVGYGEQKSTFVSRLNGKDPARRIGPSLVLKVMPGDTISLGARAFYKSMAPKDPGKQVTGRDMAAALLSAFAGAPGSTGEHAGGTGAEGRSPFSGQFYDGQYQRLKDKDAESRKSLTRPKAYLNYVLFNDQFKLVEENSGTKQVKETPDEVQVLAHDKMVIKESGFLYVYASNEAPQDVYFDDVVVMMASGPVLEETHYYPFGLTMSGISTKALGPLENRYLYNGKELQSKEFSTGGLGWYDYGARMMDPQIGRWHVIDPLAEFAESLTPFRYGYNNPISFIDNLGLSEGWYGDSTGATVFSPTVNSQKDLTDQGISGTYLGQEGYGIDESSGYINHYNSDGTITQGAVTLSGVTVSPGLIGGFPAEMVLKARGYNYYKGSWNAFQDGVRSQERSFKFINNYFAPVVTTVAGGGLQGMGAAGVTRALTGTVVWTAGTSNSTMIAAANVNASIKALNMTNAAAGKFFGWGSGVNTKTAADFTVQSLKDAGITKSALEALAKAYYQVAQYSSNNPSAYIRYQQLSEILTLFN</sequence>
<keyword evidence="1" id="KW-0732">Signal</keyword>
<feature type="chain" id="PRO_5046211363" evidence="1">
    <location>
        <begin position="20"/>
        <end position="1483"/>
    </location>
</feature>
<evidence type="ECO:0000259" key="2">
    <source>
        <dbReference type="Pfam" id="PF20041"/>
    </source>
</evidence>
<evidence type="ECO:0000256" key="1">
    <source>
        <dbReference type="SAM" id="SignalP"/>
    </source>
</evidence>